<keyword evidence="3" id="KW-1185">Reference proteome</keyword>
<feature type="compositionally biased region" description="Polar residues" evidence="1">
    <location>
        <begin position="86"/>
        <end position="104"/>
    </location>
</feature>
<proteinExistence type="predicted"/>
<feature type="non-terminal residue" evidence="2">
    <location>
        <position position="146"/>
    </location>
</feature>
<dbReference type="InterPro" id="IPR036397">
    <property type="entry name" value="RNaseH_sf"/>
</dbReference>
<accession>A0A816HSB2</accession>
<name>A0A816HSB2_ADIRI</name>
<evidence type="ECO:0000313" key="3">
    <source>
        <dbReference type="Proteomes" id="UP000663828"/>
    </source>
</evidence>
<feature type="compositionally biased region" description="Basic and acidic residues" evidence="1">
    <location>
        <begin position="105"/>
        <end position="118"/>
    </location>
</feature>
<feature type="compositionally biased region" description="Polar residues" evidence="1">
    <location>
        <begin position="119"/>
        <end position="146"/>
    </location>
</feature>
<dbReference type="AlphaFoldDB" id="A0A816HSB2"/>
<dbReference type="GO" id="GO:0003676">
    <property type="term" value="F:nucleic acid binding"/>
    <property type="evidence" value="ECO:0007669"/>
    <property type="project" value="InterPro"/>
</dbReference>
<organism evidence="2 3">
    <name type="scientific">Adineta ricciae</name>
    <name type="common">Rotifer</name>
    <dbReference type="NCBI Taxonomy" id="249248"/>
    <lineage>
        <taxon>Eukaryota</taxon>
        <taxon>Metazoa</taxon>
        <taxon>Spiralia</taxon>
        <taxon>Gnathifera</taxon>
        <taxon>Rotifera</taxon>
        <taxon>Eurotatoria</taxon>
        <taxon>Bdelloidea</taxon>
        <taxon>Adinetida</taxon>
        <taxon>Adinetidae</taxon>
        <taxon>Adineta</taxon>
    </lineage>
</organism>
<dbReference type="EMBL" id="CAJNOR010019972">
    <property type="protein sequence ID" value="CAF1690116.1"/>
    <property type="molecule type" value="Genomic_DNA"/>
</dbReference>
<sequence length="146" mass="15769">AITNARARHPETQGLIERGNQSTGWSKGLGPVTHAINTSTTHTTKKTPYEVVFGQLPRSDFEMWKKLCEAGVEDEEKPPVDFVQSLNQSDQSANSPITTGVTHNPNRDCLTKNSHSNDETPQLQPPETDSCSISPAASSALNAIAT</sequence>
<reference evidence="2" key="1">
    <citation type="submission" date="2021-02" db="EMBL/GenBank/DDBJ databases">
        <authorList>
            <person name="Nowell W R."/>
        </authorList>
    </citation>
    <scope>NUCLEOTIDE SEQUENCE</scope>
</reference>
<comment type="caution">
    <text evidence="2">The sequence shown here is derived from an EMBL/GenBank/DDBJ whole genome shotgun (WGS) entry which is preliminary data.</text>
</comment>
<protein>
    <submittedName>
        <fullName evidence="2">Uncharacterized protein</fullName>
    </submittedName>
</protein>
<evidence type="ECO:0000256" key="1">
    <source>
        <dbReference type="SAM" id="MobiDB-lite"/>
    </source>
</evidence>
<dbReference type="Proteomes" id="UP000663828">
    <property type="component" value="Unassembled WGS sequence"/>
</dbReference>
<feature type="region of interest" description="Disordered" evidence="1">
    <location>
        <begin position="86"/>
        <end position="146"/>
    </location>
</feature>
<feature type="non-terminal residue" evidence="2">
    <location>
        <position position="1"/>
    </location>
</feature>
<evidence type="ECO:0000313" key="2">
    <source>
        <dbReference type="EMBL" id="CAF1690116.1"/>
    </source>
</evidence>
<gene>
    <name evidence="2" type="ORF">XAT740_LOCUS63604</name>
</gene>
<dbReference type="Gene3D" id="3.30.420.10">
    <property type="entry name" value="Ribonuclease H-like superfamily/Ribonuclease H"/>
    <property type="match status" value="1"/>
</dbReference>